<sequence>MNKPLNYAMKVLSVRDYSEAEIRRKLAAYLFSAADKSAPEDDDELSRAQMQDEIERAVEYCRQNDWINDRRYALRYVHSRSRKGYGVQRIRAELGLKGVEKATISATLAECDIDWCRLARDAAEKKFGLPLPVDWKEKAKLQRFLLSRGFFHEEIQSIYMKISD</sequence>
<evidence type="ECO:0000259" key="6">
    <source>
        <dbReference type="Pfam" id="PF02631"/>
    </source>
</evidence>
<evidence type="ECO:0000256" key="3">
    <source>
        <dbReference type="ARBA" id="ARBA00018111"/>
    </source>
</evidence>
<dbReference type="PANTHER" id="PTHR33602:SF1">
    <property type="entry name" value="REGULATORY PROTEIN RECX FAMILY PROTEIN"/>
    <property type="match status" value="1"/>
</dbReference>
<dbReference type="OrthoDB" id="7066780at2"/>
<dbReference type="GO" id="GO:0006282">
    <property type="term" value="P:regulation of DNA repair"/>
    <property type="evidence" value="ECO:0007669"/>
    <property type="project" value="UniProtKB-UniRule"/>
</dbReference>
<feature type="domain" description="RecX third three-helical" evidence="7">
    <location>
        <begin position="117"/>
        <end position="157"/>
    </location>
</feature>
<evidence type="ECO:0000256" key="1">
    <source>
        <dbReference type="ARBA" id="ARBA00004496"/>
    </source>
</evidence>
<accession>A0A5J5FSB1</accession>
<feature type="domain" description="RecX second three-helical" evidence="6">
    <location>
        <begin position="68"/>
        <end position="108"/>
    </location>
</feature>
<protein>
    <recommendedName>
        <fullName evidence="3 5">Regulatory protein RecX</fullName>
    </recommendedName>
</protein>
<dbReference type="InterPro" id="IPR053924">
    <property type="entry name" value="RecX_HTH_2nd"/>
</dbReference>
<dbReference type="GO" id="GO:0005737">
    <property type="term" value="C:cytoplasm"/>
    <property type="evidence" value="ECO:0007669"/>
    <property type="project" value="UniProtKB-SubCell"/>
</dbReference>
<dbReference type="Pfam" id="PF02631">
    <property type="entry name" value="RecX_HTH2"/>
    <property type="match status" value="1"/>
</dbReference>
<comment type="function">
    <text evidence="5">Modulates RecA activity.</text>
</comment>
<evidence type="ECO:0000313" key="8">
    <source>
        <dbReference type="EMBL" id="KAA8996187.1"/>
    </source>
</evidence>
<comment type="caution">
    <text evidence="8">The sequence shown here is derived from an EMBL/GenBank/DDBJ whole genome shotgun (WGS) entry which is preliminary data.</text>
</comment>
<reference evidence="8 9" key="1">
    <citation type="submission" date="2019-09" db="EMBL/GenBank/DDBJ databases">
        <authorList>
            <person name="Li Y."/>
        </authorList>
    </citation>
    <scope>NUCLEOTIDE SEQUENCE [LARGE SCALE GENOMIC DNA]</scope>
    <source>
        <strain evidence="8 9">L3-3HA</strain>
    </source>
</reference>
<evidence type="ECO:0000256" key="4">
    <source>
        <dbReference type="ARBA" id="ARBA00022490"/>
    </source>
</evidence>
<dbReference type="InterPro" id="IPR036388">
    <property type="entry name" value="WH-like_DNA-bd_sf"/>
</dbReference>
<dbReference type="InterPro" id="IPR053925">
    <property type="entry name" value="RecX_HTH_3rd"/>
</dbReference>
<proteinExistence type="inferred from homology"/>
<dbReference type="HAMAP" id="MF_01114">
    <property type="entry name" value="RecX"/>
    <property type="match status" value="1"/>
</dbReference>
<evidence type="ECO:0000256" key="5">
    <source>
        <dbReference type="HAMAP-Rule" id="MF_01114"/>
    </source>
</evidence>
<keyword evidence="4 5" id="KW-0963">Cytoplasm</keyword>
<evidence type="ECO:0000313" key="9">
    <source>
        <dbReference type="Proteomes" id="UP000335415"/>
    </source>
</evidence>
<dbReference type="InterPro" id="IPR003783">
    <property type="entry name" value="Regulatory_RecX"/>
</dbReference>
<comment type="subcellular location">
    <subcellularLocation>
        <location evidence="1 5">Cytoplasm</location>
    </subcellularLocation>
</comment>
<keyword evidence="9" id="KW-1185">Reference proteome</keyword>
<organism evidence="8 9">
    <name type="scientific">Affinibrenneria salicis</name>
    <dbReference type="NCBI Taxonomy" id="2590031"/>
    <lineage>
        <taxon>Bacteria</taxon>
        <taxon>Pseudomonadati</taxon>
        <taxon>Pseudomonadota</taxon>
        <taxon>Gammaproteobacteria</taxon>
        <taxon>Enterobacterales</taxon>
        <taxon>Pectobacteriaceae</taxon>
        <taxon>Affinibrenneria</taxon>
    </lineage>
</organism>
<dbReference type="RefSeq" id="WP_150437266.1">
    <property type="nucleotide sequence ID" value="NZ_VYKJ01000015.1"/>
</dbReference>
<gene>
    <name evidence="5 8" type="primary">recX</name>
    <name evidence="8" type="ORF">FJU30_22765</name>
</gene>
<dbReference type="NCBIfam" id="NF001053">
    <property type="entry name" value="PRK00117.1-3"/>
    <property type="match status" value="1"/>
</dbReference>
<dbReference type="PANTHER" id="PTHR33602">
    <property type="entry name" value="REGULATORY PROTEIN RECX FAMILY PROTEIN"/>
    <property type="match status" value="1"/>
</dbReference>
<dbReference type="Gene3D" id="1.10.10.10">
    <property type="entry name" value="Winged helix-like DNA-binding domain superfamily/Winged helix DNA-binding domain"/>
    <property type="match status" value="3"/>
</dbReference>
<dbReference type="Proteomes" id="UP000335415">
    <property type="component" value="Unassembled WGS sequence"/>
</dbReference>
<dbReference type="EMBL" id="VYKJ01000015">
    <property type="protein sequence ID" value="KAA8996187.1"/>
    <property type="molecule type" value="Genomic_DNA"/>
</dbReference>
<evidence type="ECO:0000256" key="2">
    <source>
        <dbReference type="ARBA" id="ARBA00009695"/>
    </source>
</evidence>
<dbReference type="AlphaFoldDB" id="A0A5J5FSB1"/>
<comment type="similarity">
    <text evidence="2 5">Belongs to the RecX family.</text>
</comment>
<name>A0A5J5FSB1_9GAMM</name>
<evidence type="ECO:0000259" key="7">
    <source>
        <dbReference type="Pfam" id="PF21981"/>
    </source>
</evidence>
<dbReference type="Pfam" id="PF21981">
    <property type="entry name" value="RecX_HTH3"/>
    <property type="match status" value="1"/>
</dbReference>